<comment type="subcellular location">
    <subcellularLocation>
        <location evidence="6">Cytoplasm</location>
    </subcellularLocation>
</comment>
<keyword evidence="4 6" id="KW-0378">Hydrolase</keyword>
<keyword evidence="1 6" id="KW-0963">Cytoplasm</keyword>
<dbReference type="PROSITE" id="PS50122">
    <property type="entry name" value="CHEB"/>
    <property type="match status" value="1"/>
</dbReference>
<dbReference type="SMART" id="SM00448">
    <property type="entry name" value="REC"/>
    <property type="match status" value="1"/>
</dbReference>
<evidence type="ECO:0000256" key="4">
    <source>
        <dbReference type="ARBA" id="ARBA00022801"/>
    </source>
</evidence>
<dbReference type="EC" id="3.1.1.61" evidence="6"/>
<feature type="modified residue" description="4-aspartylphosphate" evidence="6 8">
    <location>
        <position position="53"/>
    </location>
</feature>
<sequence>MNIGIVNDLPLAVEALRRTIALRPEHRVLWVATDGAQAVDFCVAQPPDLVLMDLVMPRIDGVSATRSIMARSPCAILIVTANVGANASYVYEAMGEGALDAVDTPTLEQGGSADPSQPLLAKIDQIGRLLATRTPSAAPSAAAPAPQGALPPLVAIGASAGGPTALTALLRRLPEDFPAAIVIVQHVDQAFAIGMAQWLDGYSPLPVRIARQGSVPQMGEVLLAATNDHLHLTPRGLLGYTRRPEETPYRPSVDVFFHSIVEHWKGGAIGVLLTGMGRDGALGLKAMRTKGHYTIAQDEATSAVYGMPKAAAAIGAATAVLPLDRIADQLISLVPRSKHRWR</sequence>
<evidence type="ECO:0000256" key="8">
    <source>
        <dbReference type="PROSITE-ProRule" id="PRU00169"/>
    </source>
</evidence>
<dbReference type="EC" id="3.5.1.44" evidence="6"/>
<dbReference type="Pfam" id="PF00072">
    <property type="entry name" value="Response_reg"/>
    <property type="match status" value="1"/>
</dbReference>
<evidence type="ECO:0000256" key="5">
    <source>
        <dbReference type="ARBA" id="ARBA00048267"/>
    </source>
</evidence>
<evidence type="ECO:0000313" key="11">
    <source>
        <dbReference type="EMBL" id="KWZ37579.1"/>
    </source>
</evidence>
<evidence type="ECO:0000256" key="6">
    <source>
        <dbReference type="HAMAP-Rule" id="MF_00099"/>
    </source>
</evidence>
<proteinExistence type="inferred from homology"/>
<dbReference type="CDD" id="cd17541">
    <property type="entry name" value="REC_CheB-like"/>
    <property type="match status" value="1"/>
</dbReference>
<comment type="function">
    <text evidence="6">Involved in chemotaxis. Part of a chemotaxis signal transduction system that modulates chemotaxis in response to various stimuli. Catalyzes the demethylation of specific methylglutamate residues introduced into the chemoreceptors (methyl-accepting chemotaxis proteins or MCP) by CheR. Also mediates the irreversible deamidation of specific glutamine residues to glutamic acid.</text>
</comment>
<dbReference type="InterPro" id="IPR008248">
    <property type="entry name" value="CheB-like"/>
</dbReference>
<evidence type="ECO:0000256" key="2">
    <source>
        <dbReference type="ARBA" id="ARBA00022500"/>
    </source>
</evidence>
<feature type="domain" description="Response regulatory" evidence="9">
    <location>
        <begin position="2"/>
        <end position="119"/>
    </location>
</feature>
<comment type="domain">
    <text evidence="6">Contains a C-terminal catalytic domain, and an N-terminal region which modulates catalytic activity.</text>
</comment>
<comment type="PTM">
    <text evidence="6">Phosphorylated by CheA. Phosphorylation of the N-terminal regulatory domain activates the methylesterase activity.</text>
</comment>
<organism evidence="11 12">
    <name type="scientific">Burkholderia savannae</name>
    <dbReference type="NCBI Taxonomy" id="1637837"/>
    <lineage>
        <taxon>Bacteria</taxon>
        <taxon>Pseudomonadati</taxon>
        <taxon>Pseudomonadota</taxon>
        <taxon>Betaproteobacteria</taxon>
        <taxon>Burkholderiales</taxon>
        <taxon>Burkholderiaceae</taxon>
        <taxon>Burkholderia</taxon>
        <taxon>pseudomallei group</taxon>
    </lineage>
</organism>
<feature type="active site" evidence="6 7">
    <location>
        <position position="186"/>
    </location>
</feature>
<dbReference type="EMBL" id="LNJQ01000004">
    <property type="protein sequence ID" value="KWZ37579.1"/>
    <property type="molecule type" value="Genomic_DNA"/>
</dbReference>
<dbReference type="RefSeq" id="WP_038751045.1">
    <property type="nucleotide sequence ID" value="NZ_CP013418.1"/>
</dbReference>
<name>A0ABR5T622_9BURK</name>
<comment type="caution">
    <text evidence="11">The sequence shown here is derived from an EMBL/GenBank/DDBJ whole genome shotgun (WGS) entry which is preliminary data.</text>
</comment>
<feature type="domain" description="CheB-type methylesterase" evidence="10">
    <location>
        <begin position="144"/>
        <end position="337"/>
    </location>
</feature>
<comment type="catalytic activity">
    <reaction evidence="6">
        <text>L-glutaminyl-[protein] + H2O = L-glutamyl-[protein] + NH4(+)</text>
        <dbReference type="Rhea" id="RHEA:16441"/>
        <dbReference type="Rhea" id="RHEA-COMP:10207"/>
        <dbReference type="Rhea" id="RHEA-COMP:10208"/>
        <dbReference type="ChEBI" id="CHEBI:15377"/>
        <dbReference type="ChEBI" id="CHEBI:28938"/>
        <dbReference type="ChEBI" id="CHEBI:29973"/>
        <dbReference type="ChEBI" id="CHEBI:30011"/>
        <dbReference type="EC" id="3.5.1.44"/>
    </reaction>
</comment>
<dbReference type="PANTHER" id="PTHR42872">
    <property type="entry name" value="PROTEIN-GLUTAMATE METHYLESTERASE/PROTEIN-GLUTAMINE GLUTAMINASE"/>
    <property type="match status" value="1"/>
</dbReference>
<dbReference type="HAMAP" id="MF_00099">
    <property type="entry name" value="CheB_chemtxs"/>
    <property type="match status" value="1"/>
</dbReference>
<comment type="similarity">
    <text evidence="6">Belongs to the CheB family.</text>
</comment>
<comment type="catalytic activity">
    <reaction evidence="5 6">
        <text>[protein]-L-glutamate 5-O-methyl ester + H2O = L-glutamyl-[protein] + methanol + H(+)</text>
        <dbReference type="Rhea" id="RHEA:23236"/>
        <dbReference type="Rhea" id="RHEA-COMP:10208"/>
        <dbReference type="Rhea" id="RHEA-COMP:10311"/>
        <dbReference type="ChEBI" id="CHEBI:15377"/>
        <dbReference type="ChEBI" id="CHEBI:15378"/>
        <dbReference type="ChEBI" id="CHEBI:17790"/>
        <dbReference type="ChEBI" id="CHEBI:29973"/>
        <dbReference type="ChEBI" id="CHEBI:82795"/>
        <dbReference type="EC" id="3.1.1.61"/>
    </reaction>
</comment>
<evidence type="ECO:0000259" key="10">
    <source>
        <dbReference type="PROSITE" id="PS50122"/>
    </source>
</evidence>
<feature type="active site" evidence="6 7">
    <location>
        <position position="279"/>
    </location>
</feature>
<dbReference type="Proteomes" id="UP000070255">
    <property type="component" value="Unassembled WGS sequence"/>
</dbReference>
<dbReference type="InterPro" id="IPR011006">
    <property type="entry name" value="CheY-like_superfamily"/>
</dbReference>
<feature type="active site" evidence="6 7">
    <location>
        <position position="159"/>
    </location>
</feature>
<dbReference type="SUPFAM" id="SSF52738">
    <property type="entry name" value="Methylesterase CheB, C-terminal domain"/>
    <property type="match status" value="1"/>
</dbReference>
<evidence type="ECO:0000256" key="7">
    <source>
        <dbReference type="PROSITE-ProRule" id="PRU00050"/>
    </source>
</evidence>
<evidence type="ECO:0000313" key="12">
    <source>
        <dbReference type="Proteomes" id="UP000070255"/>
    </source>
</evidence>
<dbReference type="PANTHER" id="PTHR42872:SF6">
    <property type="entry name" value="PROTEIN-GLUTAMATE METHYLESTERASE_PROTEIN-GLUTAMINE GLUTAMINASE"/>
    <property type="match status" value="1"/>
</dbReference>
<dbReference type="NCBIfam" id="NF009206">
    <property type="entry name" value="PRK12555.1"/>
    <property type="match status" value="1"/>
</dbReference>
<keyword evidence="12" id="KW-1185">Reference proteome</keyword>
<evidence type="ECO:0000259" key="9">
    <source>
        <dbReference type="PROSITE" id="PS50110"/>
    </source>
</evidence>
<gene>
    <name evidence="6" type="primary">cheB</name>
    <name evidence="11" type="ORF">WS72_21700</name>
</gene>
<dbReference type="InterPro" id="IPR001789">
    <property type="entry name" value="Sig_transdc_resp-reg_receiver"/>
</dbReference>
<dbReference type="PROSITE" id="PS50110">
    <property type="entry name" value="RESPONSE_REGULATORY"/>
    <property type="match status" value="1"/>
</dbReference>
<dbReference type="InterPro" id="IPR035909">
    <property type="entry name" value="CheB_C"/>
</dbReference>
<protein>
    <recommendedName>
        <fullName evidence="6">Protein-glutamate methylesterase/protein-glutamine glutaminase</fullName>
        <ecNumber evidence="6">3.1.1.61</ecNumber>
        <ecNumber evidence="6">3.5.1.44</ecNumber>
    </recommendedName>
</protein>
<reference evidence="11 12" key="1">
    <citation type="submission" date="2015-11" db="EMBL/GenBank/DDBJ databases">
        <authorList>
            <person name="Sahl J."/>
            <person name="Wagner D."/>
            <person name="Keim P."/>
        </authorList>
    </citation>
    <scope>NUCLEOTIDE SEQUENCE [LARGE SCALE GENOMIC DNA]</scope>
    <source>
        <strain evidence="11 12">BDU18</strain>
    </source>
</reference>
<evidence type="ECO:0000256" key="3">
    <source>
        <dbReference type="ARBA" id="ARBA00022553"/>
    </source>
</evidence>
<dbReference type="Gene3D" id="3.40.50.180">
    <property type="entry name" value="Methylesterase CheB, C-terminal domain"/>
    <property type="match status" value="1"/>
</dbReference>
<dbReference type="InterPro" id="IPR000673">
    <property type="entry name" value="Sig_transdc_resp-reg_Me-estase"/>
</dbReference>
<dbReference type="Gene3D" id="3.40.50.2300">
    <property type="match status" value="1"/>
</dbReference>
<accession>A0ABR5T622</accession>
<keyword evidence="3 6" id="KW-0597">Phosphoprotein</keyword>
<dbReference type="Pfam" id="PF01339">
    <property type="entry name" value="CheB_methylest"/>
    <property type="match status" value="1"/>
</dbReference>
<evidence type="ECO:0000256" key="1">
    <source>
        <dbReference type="ARBA" id="ARBA00022490"/>
    </source>
</evidence>
<dbReference type="CDD" id="cd16432">
    <property type="entry name" value="CheB_Rec"/>
    <property type="match status" value="1"/>
</dbReference>
<keyword evidence="2 6" id="KW-0145">Chemotaxis</keyword>
<dbReference type="SUPFAM" id="SSF52172">
    <property type="entry name" value="CheY-like"/>
    <property type="match status" value="1"/>
</dbReference>
<dbReference type="PIRSF" id="PIRSF000876">
    <property type="entry name" value="RR_chemtxs_CheB"/>
    <property type="match status" value="1"/>
</dbReference>